<sequence>MVSVEAYPTWSRLSADRHNRVGLTLFRAEIQGTGGLKVRNNQVHFGPFTPITIYINLHFSYGNHQMFVHYHTNMQSLPHQLTRIKGVNSTDPSSMTIVVVKQRWFTSISQNAEDRIHQILVPRHFEIFNAQVDLQLEKKSKAIKSDRNDEYYGRYDVLGEQRSGNALNTKKPLFFPISSKDSFRTIMILVAHFNLEFHRMNCKLKTVSDDSKFMLCKLKKSIYGLKNRLPVNCLTNFINGCKYISLVLYVDDILFARNDIGLLHETRRFLTNNF</sequence>
<dbReference type="AlphaFoldDB" id="A0A371GI77"/>
<dbReference type="Proteomes" id="UP000257109">
    <property type="component" value="Unassembled WGS sequence"/>
</dbReference>
<feature type="non-terminal residue" evidence="1">
    <location>
        <position position="1"/>
    </location>
</feature>
<keyword evidence="2" id="KW-1185">Reference proteome</keyword>
<evidence type="ECO:0000313" key="2">
    <source>
        <dbReference type="Proteomes" id="UP000257109"/>
    </source>
</evidence>
<evidence type="ECO:0000313" key="1">
    <source>
        <dbReference type="EMBL" id="RDX90244.1"/>
    </source>
</evidence>
<dbReference type="OrthoDB" id="1645289at2759"/>
<proteinExistence type="predicted"/>
<protein>
    <recommendedName>
        <fullName evidence="3">Reverse transcriptase Ty1/copia-type domain-containing protein</fullName>
    </recommendedName>
</protein>
<organism evidence="1 2">
    <name type="scientific">Mucuna pruriens</name>
    <name type="common">Velvet bean</name>
    <name type="synonym">Dolichos pruriens</name>
    <dbReference type="NCBI Taxonomy" id="157652"/>
    <lineage>
        <taxon>Eukaryota</taxon>
        <taxon>Viridiplantae</taxon>
        <taxon>Streptophyta</taxon>
        <taxon>Embryophyta</taxon>
        <taxon>Tracheophyta</taxon>
        <taxon>Spermatophyta</taxon>
        <taxon>Magnoliopsida</taxon>
        <taxon>eudicotyledons</taxon>
        <taxon>Gunneridae</taxon>
        <taxon>Pentapetalae</taxon>
        <taxon>rosids</taxon>
        <taxon>fabids</taxon>
        <taxon>Fabales</taxon>
        <taxon>Fabaceae</taxon>
        <taxon>Papilionoideae</taxon>
        <taxon>50 kb inversion clade</taxon>
        <taxon>NPAAA clade</taxon>
        <taxon>indigoferoid/millettioid clade</taxon>
        <taxon>Phaseoleae</taxon>
        <taxon>Mucuna</taxon>
    </lineage>
</organism>
<reference evidence="1" key="1">
    <citation type="submission" date="2018-05" db="EMBL/GenBank/DDBJ databases">
        <title>Draft genome of Mucuna pruriens seed.</title>
        <authorList>
            <person name="Nnadi N.E."/>
            <person name="Vos R."/>
            <person name="Hasami M.H."/>
            <person name="Devisetty U.K."/>
            <person name="Aguiy J.C."/>
        </authorList>
    </citation>
    <scope>NUCLEOTIDE SEQUENCE [LARGE SCALE GENOMIC DNA]</scope>
    <source>
        <strain evidence="1">JCA_2017</strain>
    </source>
</reference>
<accession>A0A371GI77</accession>
<dbReference type="EMBL" id="QJKJ01005446">
    <property type="protein sequence ID" value="RDX90244.1"/>
    <property type="molecule type" value="Genomic_DNA"/>
</dbReference>
<name>A0A371GI77_MUCPR</name>
<gene>
    <name evidence="1" type="ORF">CR513_27912</name>
</gene>
<evidence type="ECO:0008006" key="3">
    <source>
        <dbReference type="Google" id="ProtNLM"/>
    </source>
</evidence>
<comment type="caution">
    <text evidence="1">The sequence shown here is derived from an EMBL/GenBank/DDBJ whole genome shotgun (WGS) entry which is preliminary data.</text>
</comment>